<dbReference type="STRING" id="1122189.SAMN02745165_02039"/>
<evidence type="ECO:0000259" key="2">
    <source>
        <dbReference type="Pfam" id="PF09374"/>
    </source>
</evidence>
<reference evidence="3 4" key="1">
    <citation type="submission" date="2016-11" db="EMBL/GenBank/DDBJ databases">
        <authorList>
            <person name="Jaros S."/>
            <person name="Januszkiewicz K."/>
            <person name="Wedrychowicz H."/>
        </authorList>
    </citation>
    <scope>NUCLEOTIDE SEQUENCE [LARGE SCALE GENOMIC DNA]</scope>
    <source>
        <strain evidence="3 4">DSM 5091</strain>
    </source>
</reference>
<keyword evidence="4" id="KW-1185">Reference proteome</keyword>
<dbReference type="EMBL" id="FQZT01000006">
    <property type="protein sequence ID" value="SHJ30206.1"/>
    <property type="molecule type" value="Genomic_DNA"/>
</dbReference>
<organism evidence="3 4">
    <name type="scientific">Malonomonas rubra DSM 5091</name>
    <dbReference type="NCBI Taxonomy" id="1122189"/>
    <lineage>
        <taxon>Bacteria</taxon>
        <taxon>Pseudomonadati</taxon>
        <taxon>Thermodesulfobacteriota</taxon>
        <taxon>Desulfuromonadia</taxon>
        <taxon>Desulfuromonadales</taxon>
        <taxon>Geopsychrobacteraceae</taxon>
        <taxon>Malonomonas</taxon>
    </lineage>
</organism>
<evidence type="ECO:0000259" key="1">
    <source>
        <dbReference type="Pfam" id="PF05838"/>
    </source>
</evidence>
<dbReference type="AlphaFoldDB" id="A0A1M6I707"/>
<dbReference type="InterPro" id="IPR008565">
    <property type="entry name" value="TtsA-like_GH18_dom"/>
</dbReference>
<sequence>MADFESAFKITLGHEGGYVFDPDDAGGETYRGVSRRYHPGWVGWSSIDRLKQQAENRRQLNRLLAEDDDLQLQIRDFYKQHYWDRFQGDAIDSQQLAEELFDTGVNMGVHRAVRFMQEGLNLLNRNQKSFKDILEDGKSGPGTLAALNAYLAKDPAEHLLKIMNVLQGMHYIDYMRKSPAQEKYARGWLKRVCIGNAK</sequence>
<dbReference type="Proteomes" id="UP000184171">
    <property type="component" value="Unassembled WGS sequence"/>
</dbReference>
<evidence type="ECO:0000313" key="3">
    <source>
        <dbReference type="EMBL" id="SHJ30206.1"/>
    </source>
</evidence>
<feature type="domain" description="Peptidoglycan binding" evidence="2">
    <location>
        <begin position="111"/>
        <end position="191"/>
    </location>
</feature>
<dbReference type="RefSeq" id="WP_072908516.1">
    <property type="nucleotide sequence ID" value="NZ_FQZT01000006.1"/>
</dbReference>
<feature type="domain" description="TtsA-like Glycoside hydrolase family 108" evidence="1">
    <location>
        <begin position="9"/>
        <end position="108"/>
    </location>
</feature>
<dbReference type="OrthoDB" id="5359795at2"/>
<dbReference type="Pfam" id="PF05838">
    <property type="entry name" value="Glyco_hydro_108"/>
    <property type="match status" value="1"/>
</dbReference>
<protein>
    <submittedName>
        <fullName evidence="3">Predicted Peptidoglycan domain-containing protein</fullName>
    </submittedName>
</protein>
<dbReference type="InterPro" id="IPR018537">
    <property type="entry name" value="Peptidoglycan-bd_3"/>
</dbReference>
<dbReference type="InterPro" id="IPR023346">
    <property type="entry name" value="Lysozyme-like_dom_sf"/>
</dbReference>
<dbReference type="Gene3D" id="1.20.141.10">
    <property type="entry name" value="Chitosanase, subunit A, domain 1"/>
    <property type="match status" value="1"/>
</dbReference>
<dbReference type="Pfam" id="PF09374">
    <property type="entry name" value="PG_binding_3"/>
    <property type="match status" value="1"/>
</dbReference>
<gene>
    <name evidence="3" type="ORF">SAMN02745165_02039</name>
</gene>
<evidence type="ECO:0000313" key="4">
    <source>
        <dbReference type="Proteomes" id="UP000184171"/>
    </source>
</evidence>
<dbReference type="SUPFAM" id="SSF53955">
    <property type="entry name" value="Lysozyme-like"/>
    <property type="match status" value="1"/>
</dbReference>
<accession>A0A1M6I707</accession>
<name>A0A1M6I707_MALRU</name>
<proteinExistence type="predicted"/>